<dbReference type="GO" id="GO:0016491">
    <property type="term" value="F:oxidoreductase activity"/>
    <property type="evidence" value="ECO:0007669"/>
    <property type="project" value="InterPro"/>
</dbReference>
<dbReference type="Pfam" id="PF00578">
    <property type="entry name" value="AhpC-TSA"/>
    <property type="match status" value="1"/>
</dbReference>
<dbReference type="InterPro" id="IPR050553">
    <property type="entry name" value="Thioredoxin_ResA/DsbE_sf"/>
</dbReference>
<reference evidence="2 3" key="1">
    <citation type="submission" date="2018-06" db="EMBL/GenBank/DDBJ databases">
        <title>Genomic Encyclopedia of Archaeal and Bacterial Type Strains, Phase II (KMG-II): from individual species to whole genera.</title>
        <authorList>
            <person name="Goeker M."/>
        </authorList>
    </citation>
    <scope>NUCLEOTIDE SEQUENCE [LARGE SCALE GENOMIC DNA]</scope>
    <source>
        <strain evidence="2 3">DSM 12408</strain>
    </source>
</reference>
<dbReference type="InterPro" id="IPR013766">
    <property type="entry name" value="Thioredoxin_domain"/>
</dbReference>
<proteinExistence type="predicted"/>
<dbReference type="EMBL" id="QLLQ01000011">
    <property type="protein sequence ID" value="RAJ22068.1"/>
    <property type="molecule type" value="Genomic_DNA"/>
</dbReference>
<name>A0A327S084_9FLAO</name>
<feature type="domain" description="Thioredoxin" evidence="1">
    <location>
        <begin position="13"/>
        <end position="182"/>
    </location>
</feature>
<dbReference type="AlphaFoldDB" id="A0A327S084"/>
<protein>
    <submittedName>
        <fullName evidence="2">AhpC/TSA family protein</fullName>
    </submittedName>
</protein>
<comment type="caution">
    <text evidence="2">The sequence shown here is derived from an EMBL/GenBank/DDBJ whole genome shotgun (WGS) entry which is preliminary data.</text>
</comment>
<dbReference type="GO" id="GO:0016209">
    <property type="term" value="F:antioxidant activity"/>
    <property type="evidence" value="ECO:0007669"/>
    <property type="project" value="InterPro"/>
</dbReference>
<dbReference type="CDD" id="cd02966">
    <property type="entry name" value="TlpA_like_family"/>
    <property type="match status" value="1"/>
</dbReference>
<dbReference type="PANTHER" id="PTHR42852">
    <property type="entry name" value="THIOL:DISULFIDE INTERCHANGE PROTEIN DSBE"/>
    <property type="match status" value="1"/>
</dbReference>
<dbReference type="Proteomes" id="UP000248987">
    <property type="component" value="Unassembled WGS sequence"/>
</dbReference>
<dbReference type="PANTHER" id="PTHR42852:SF17">
    <property type="entry name" value="THIOREDOXIN-LIKE PROTEIN HI_1115"/>
    <property type="match status" value="1"/>
</dbReference>
<keyword evidence="3" id="KW-1185">Reference proteome</keyword>
<sequence length="182" mass="21394">MDFYFYDMRILCLLVLVLLMSCKNESQKNGTVVDAHSPVEVRERPLEIYDFEGLKPFLKTTSDTVYVVNFWATWCAPCIKEMPYFETLNARYKNKNVEVLLVSLDFPKKYDSHLRPFIKKNGLQSKVVALDDADFNSWIPQVDPDWSGSIPATLIFNKDKREFYEQSFTYDELETELLKFIK</sequence>
<evidence type="ECO:0000313" key="3">
    <source>
        <dbReference type="Proteomes" id="UP000248987"/>
    </source>
</evidence>
<organism evidence="2 3">
    <name type="scientific">Gelidibacter algens</name>
    <dbReference type="NCBI Taxonomy" id="49280"/>
    <lineage>
        <taxon>Bacteria</taxon>
        <taxon>Pseudomonadati</taxon>
        <taxon>Bacteroidota</taxon>
        <taxon>Flavobacteriia</taxon>
        <taxon>Flavobacteriales</taxon>
        <taxon>Flavobacteriaceae</taxon>
        <taxon>Gelidibacter</taxon>
    </lineage>
</organism>
<gene>
    <name evidence="2" type="ORF">LX77_02727</name>
</gene>
<dbReference type="SUPFAM" id="SSF52833">
    <property type="entry name" value="Thioredoxin-like"/>
    <property type="match status" value="1"/>
</dbReference>
<evidence type="ECO:0000313" key="2">
    <source>
        <dbReference type="EMBL" id="RAJ22068.1"/>
    </source>
</evidence>
<dbReference type="InterPro" id="IPR000866">
    <property type="entry name" value="AhpC/TSA"/>
</dbReference>
<dbReference type="InterPro" id="IPR036249">
    <property type="entry name" value="Thioredoxin-like_sf"/>
</dbReference>
<accession>A0A327S084</accession>
<dbReference type="Gene3D" id="3.40.30.10">
    <property type="entry name" value="Glutaredoxin"/>
    <property type="match status" value="1"/>
</dbReference>
<evidence type="ECO:0000259" key="1">
    <source>
        <dbReference type="PROSITE" id="PS51352"/>
    </source>
</evidence>
<dbReference type="PROSITE" id="PS51352">
    <property type="entry name" value="THIOREDOXIN_2"/>
    <property type="match status" value="1"/>
</dbReference>